<proteinExistence type="predicted"/>
<dbReference type="EMBL" id="JANPWB010000012">
    <property type="protein sequence ID" value="KAJ1116272.1"/>
    <property type="molecule type" value="Genomic_DNA"/>
</dbReference>
<evidence type="ECO:0000313" key="1">
    <source>
        <dbReference type="EMBL" id="KAJ1116272.1"/>
    </source>
</evidence>
<reference evidence="1" key="1">
    <citation type="journal article" date="2022" name="bioRxiv">
        <title>Sequencing and chromosome-scale assembly of the giantPleurodeles waltlgenome.</title>
        <authorList>
            <person name="Brown T."/>
            <person name="Elewa A."/>
            <person name="Iarovenko S."/>
            <person name="Subramanian E."/>
            <person name="Araus A.J."/>
            <person name="Petzold A."/>
            <person name="Susuki M."/>
            <person name="Suzuki K.-i.T."/>
            <person name="Hayashi T."/>
            <person name="Toyoda A."/>
            <person name="Oliveira C."/>
            <person name="Osipova E."/>
            <person name="Leigh N.D."/>
            <person name="Simon A."/>
            <person name="Yun M.H."/>
        </authorList>
    </citation>
    <scope>NUCLEOTIDE SEQUENCE</scope>
    <source>
        <strain evidence="1">20211129_DDA</strain>
        <tissue evidence="1">Liver</tissue>
    </source>
</reference>
<protein>
    <submittedName>
        <fullName evidence="1">Uncharacterized protein</fullName>
    </submittedName>
</protein>
<name>A0AAV7NMD7_PLEWA</name>
<accession>A0AAV7NMD7</accession>
<evidence type="ECO:0000313" key="2">
    <source>
        <dbReference type="Proteomes" id="UP001066276"/>
    </source>
</evidence>
<dbReference type="Proteomes" id="UP001066276">
    <property type="component" value="Chromosome 8"/>
</dbReference>
<keyword evidence="2" id="KW-1185">Reference proteome</keyword>
<sequence length="85" mass="9834">MKCDAYARKSTIITEDMHSGISDDMQGRGHGLSKKAPVKIIASNQYSNRHRDINWSRSLSDAKQHMSRCQFNYGERVPKYNHELH</sequence>
<gene>
    <name evidence="1" type="ORF">NDU88_004488</name>
</gene>
<dbReference type="AlphaFoldDB" id="A0AAV7NMD7"/>
<organism evidence="1 2">
    <name type="scientific">Pleurodeles waltl</name>
    <name type="common">Iberian ribbed newt</name>
    <dbReference type="NCBI Taxonomy" id="8319"/>
    <lineage>
        <taxon>Eukaryota</taxon>
        <taxon>Metazoa</taxon>
        <taxon>Chordata</taxon>
        <taxon>Craniata</taxon>
        <taxon>Vertebrata</taxon>
        <taxon>Euteleostomi</taxon>
        <taxon>Amphibia</taxon>
        <taxon>Batrachia</taxon>
        <taxon>Caudata</taxon>
        <taxon>Salamandroidea</taxon>
        <taxon>Salamandridae</taxon>
        <taxon>Pleurodelinae</taxon>
        <taxon>Pleurodeles</taxon>
    </lineage>
</organism>
<comment type="caution">
    <text evidence="1">The sequence shown here is derived from an EMBL/GenBank/DDBJ whole genome shotgun (WGS) entry which is preliminary data.</text>
</comment>